<dbReference type="InterPro" id="IPR002347">
    <property type="entry name" value="SDR_fam"/>
</dbReference>
<reference evidence="2" key="1">
    <citation type="journal article" date="2019" name="Int. J. Syst. Evol. Microbiol.">
        <title>The Global Catalogue of Microorganisms (GCM) 10K type strain sequencing project: providing services to taxonomists for standard genome sequencing and annotation.</title>
        <authorList>
            <consortium name="The Broad Institute Genomics Platform"/>
            <consortium name="The Broad Institute Genome Sequencing Center for Infectious Disease"/>
            <person name="Wu L."/>
            <person name="Ma J."/>
        </authorList>
    </citation>
    <scope>NUCLEOTIDE SEQUENCE [LARGE SCALE GENOMIC DNA]</scope>
    <source>
        <strain evidence="2">CGMCC 4.7680</strain>
    </source>
</reference>
<dbReference type="SUPFAM" id="SSF51735">
    <property type="entry name" value="NAD(P)-binding Rossmann-fold domains"/>
    <property type="match status" value="1"/>
</dbReference>
<comment type="caution">
    <text evidence="1">The sequence shown here is derived from an EMBL/GenBank/DDBJ whole genome shotgun (WGS) entry which is preliminary data.</text>
</comment>
<proteinExistence type="predicted"/>
<keyword evidence="2" id="KW-1185">Reference proteome</keyword>
<dbReference type="Pfam" id="PF00106">
    <property type="entry name" value="adh_short"/>
    <property type="match status" value="1"/>
</dbReference>
<gene>
    <name evidence="1" type="ORF">GCM10017567_35020</name>
</gene>
<name>A0ABQ3KE83_9PSEU</name>
<dbReference type="EMBL" id="BNAW01000013">
    <property type="protein sequence ID" value="GHG14291.1"/>
    <property type="molecule type" value="Genomic_DNA"/>
</dbReference>
<sequence length="173" mass="17551">MVADVNAAGAQAVAEEITAAGGTAAAAVGDLSEQQVVDRLVAVAVEQHGGIDVLVNNAGVIDAMTAAAGLGLDGDVAPPDVGGDRGGDRIQPGSAGRLEQQFDLVAGGPLADVREAVRREIADDQVQLLAGRASEHLVVARRGSRAAVLPCPFGYGDWVSILCNVELHADPKE</sequence>
<accession>A0ABQ3KE83</accession>
<evidence type="ECO:0000313" key="2">
    <source>
        <dbReference type="Proteomes" id="UP000649955"/>
    </source>
</evidence>
<dbReference type="Gene3D" id="3.40.50.720">
    <property type="entry name" value="NAD(P)-binding Rossmann-like Domain"/>
    <property type="match status" value="1"/>
</dbReference>
<dbReference type="Proteomes" id="UP000649955">
    <property type="component" value="Unassembled WGS sequence"/>
</dbReference>
<protein>
    <submittedName>
        <fullName evidence="1">Uncharacterized protein</fullName>
    </submittedName>
</protein>
<organism evidence="1 2">
    <name type="scientific">Amycolatopsis bullii</name>
    <dbReference type="NCBI Taxonomy" id="941987"/>
    <lineage>
        <taxon>Bacteria</taxon>
        <taxon>Bacillati</taxon>
        <taxon>Actinomycetota</taxon>
        <taxon>Actinomycetes</taxon>
        <taxon>Pseudonocardiales</taxon>
        <taxon>Pseudonocardiaceae</taxon>
        <taxon>Amycolatopsis</taxon>
    </lineage>
</organism>
<evidence type="ECO:0000313" key="1">
    <source>
        <dbReference type="EMBL" id="GHG14291.1"/>
    </source>
</evidence>
<dbReference type="InterPro" id="IPR036291">
    <property type="entry name" value="NAD(P)-bd_dom_sf"/>
</dbReference>